<dbReference type="PANTHER" id="PTHR36509">
    <property type="entry name" value="BLL3101 PROTEIN"/>
    <property type="match status" value="1"/>
</dbReference>
<feature type="signal peptide" evidence="1">
    <location>
        <begin position="1"/>
        <end position="23"/>
    </location>
</feature>
<evidence type="ECO:0000313" key="5">
    <source>
        <dbReference type="Proteomes" id="UP001615550"/>
    </source>
</evidence>
<dbReference type="Pfam" id="PF06742">
    <property type="entry name" value="DUF1214"/>
    <property type="match status" value="1"/>
</dbReference>
<protein>
    <submittedName>
        <fullName evidence="4">DUF1254 domain-containing protein</fullName>
    </submittedName>
</protein>
<dbReference type="EMBL" id="JBGORX010000010">
    <property type="protein sequence ID" value="MFJ1269874.1"/>
    <property type="molecule type" value="Genomic_DNA"/>
</dbReference>
<dbReference type="InterPro" id="IPR037050">
    <property type="entry name" value="DUF1254_sf"/>
</dbReference>
<evidence type="ECO:0000259" key="2">
    <source>
        <dbReference type="Pfam" id="PF06742"/>
    </source>
</evidence>
<feature type="domain" description="DUF1214" evidence="2">
    <location>
        <begin position="362"/>
        <end position="472"/>
    </location>
</feature>
<keyword evidence="5" id="KW-1185">Reference proteome</keyword>
<dbReference type="InterPro" id="IPR037049">
    <property type="entry name" value="DUF1214_C_sf"/>
</dbReference>
<dbReference type="Gene3D" id="2.60.120.600">
    <property type="entry name" value="Domain of unknown function DUF1214, C-terminal domain"/>
    <property type="match status" value="1"/>
</dbReference>
<dbReference type="RefSeq" id="WP_400188689.1">
    <property type="nucleotide sequence ID" value="NZ_JBGORX010000010.1"/>
</dbReference>
<dbReference type="InterPro" id="IPR010621">
    <property type="entry name" value="DUF1214"/>
</dbReference>
<feature type="domain" description="DUF1254" evidence="3">
    <location>
        <begin position="96"/>
        <end position="224"/>
    </location>
</feature>
<gene>
    <name evidence="4" type="ORF">ACD661_15030</name>
</gene>
<comment type="caution">
    <text evidence="4">The sequence shown here is derived from an EMBL/GenBank/DDBJ whole genome shotgun (WGS) entry which is preliminary data.</text>
</comment>
<dbReference type="PANTHER" id="PTHR36509:SF2">
    <property type="entry name" value="BLL3101 PROTEIN"/>
    <property type="match status" value="1"/>
</dbReference>
<sequence length="488" mass="54711">MSNKKCVAFISMLYCFICPHTNAQTLTVKPWETASEVPGVPKGTIMTPAYSKALARNIYIWGWPLVNSYNRRTMFAKAPAPGLNGGILPVAPVGYVSMLTDYISPAQRWVAHPNQDVVYGFGFGAVNDEPVVLQIPDFGDRFWVYAIYDARTNEFSKLGKQYGTKPGNYLIVGPNWKGNIPKDIKGVIYAPTELVAIGPRVFMNDSAEDRAAIQSVINQIVIYPLSKYTGKSQTVDWKNAPIFKTQGNTEGETQWVDPASFFNQLPGILDKVPPLPGEEGLYAQMKALLAAASSNPEIAQLIQQVAINTEKEIISEFFNFRTNGVNLPGGWTSPPNVARWGYDYATRTATAKSNMYVNQPAETRYFFAEVDNKGQRLNGNSNYTLTFPKFQTPPANGFWSLTMYNSLHFFEKNNLHRYSLGTKNLKNMKYNNDGSLTIYIQNASPGKEKESNWLPAPQGKFEMTIRTYWPKEEVNEGHWSPPPVIRMN</sequence>
<dbReference type="SUPFAM" id="SSF160935">
    <property type="entry name" value="VPA0735-like"/>
    <property type="match status" value="1"/>
</dbReference>
<dbReference type="Proteomes" id="UP001615550">
    <property type="component" value="Unassembled WGS sequence"/>
</dbReference>
<organism evidence="4 5">
    <name type="scientific">Legionella lytica</name>
    <dbReference type="NCBI Taxonomy" id="96232"/>
    <lineage>
        <taxon>Bacteria</taxon>
        <taxon>Pseudomonadati</taxon>
        <taxon>Pseudomonadota</taxon>
        <taxon>Gammaproteobacteria</taxon>
        <taxon>Legionellales</taxon>
        <taxon>Legionellaceae</taxon>
        <taxon>Legionella</taxon>
    </lineage>
</organism>
<proteinExistence type="predicted"/>
<accession>A0ABW8DAZ7</accession>
<reference evidence="4 5" key="1">
    <citation type="submission" date="2024-08" db="EMBL/GenBank/DDBJ databases">
        <title>Draft Genome Sequence of Legionella lytica strain DSB2004, Isolated From a Fire Sprinkler System.</title>
        <authorList>
            <person name="Everhart A.D."/>
            <person name="Kidane D.T."/>
            <person name="Farone A.L."/>
            <person name="Farone M.B."/>
        </authorList>
    </citation>
    <scope>NUCLEOTIDE SEQUENCE [LARGE SCALE GENOMIC DNA]</scope>
    <source>
        <strain evidence="4 5">DSB2004</strain>
    </source>
</reference>
<dbReference type="Gene3D" id="2.60.40.1610">
    <property type="entry name" value="Domain of unknown function DUF1254"/>
    <property type="match status" value="1"/>
</dbReference>
<evidence type="ECO:0000259" key="3">
    <source>
        <dbReference type="Pfam" id="PF06863"/>
    </source>
</evidence>
<keyword evidence="1" id="KW-0732">Signal</keyword>
<dbReference type="InterPro" id="IPR010679">
    <property type="entry name" value="DUF1254"/>
</dbReference>
<evidence type="ECO:0000256" key="1">
    <source>
        <dbReference type="SAM" id="SignalP"/>
    </source>
</evidence>
<dbReference type="Pfam" id="PF06863">
    <property type="entry name" value="DUF1254"/>
    <property type="match status" value="1"/>
</dbReference>
<name>A0ABW8DAZ7_9GAMM</name>
<evidence type="ECO:0000313" key="4">
    <source>
        <dbReference type="EMBL" id="MFJ1269874.1"/>
    </source>
</evidence>
<feature type="chain" id="PRO_5045341359" evidence="1">
    <location>
        <begin position="24"/>
        <end position="488"/>
    </location>
</feature>